<name>A0A699Y9T3_HAELA</name>
<dbReference type="EMBL" id="BLLF01000062">
    <property type="protein sequence ID" value="GFH06910.1"/>
    <property type="molecule type" value="Genomic_DNA"/>
</dbReference>
<sequence>MCSALLINRDAYLHHVTSQGAAGTGSLEARA</sequence>
<accession>A0A699Y9T3</accession>
<evidence type="ECO:0000313" key="1">
    <source>
        <dbReference type="EMBL" id="GFH06910.1"/>
    </source>
</evidence>
<organism evidence="1 2">
    <name type="scientific">Haematococcus lacustris</name>
    <name type="common">Green alga</name>
    <name type="synonym">Haematococcus pluvialis</name>
    <dbReference type="NCBI Taxonomy" id="44745"/>
    <lineage>
        <taxon>Eukaryota</taxon>
        <taxon>Viridiplantae</taxon>
        <taxon>Chlorophyta</taxon>
        <taxon>core chlorophytes</taxon>
        <taxon>Chlorophyceae</taxon>
        <taxon>CS clade</taxon>
        <taxon>Chlamydomonadales</taxon>
        <taxon>Haematococcaceae</taxon>
        <taxon>Haematococcus</taxon>
    </lineage>
</organism>
<evidence type="ECO:0000313" key="2">
    <source>
        <dbReference type="Proteomes" id="UP000485058"/>
    </source>
</evidence>
<keyword evidence="2" id="KW-1185">Reference proteome</keyword>
<protein>
    <submittedName>
        <fullName evidence="1">Uncharacterized protein</fullName>
    </submittedName>
</protein>
<dbReference type="Proteomes" id="UP000485058">
    <property type="component" value="Unassembled WGS sequence"/>
</dbReference>
<comment type="caution">
    <text evidence="1">The sequence shown here is derived from an EMBL/GenBank/DDBJ whole genome shotgun (WGS) entry which is preliminary data.</text>
</comment>
<reference evidence="1 2" key="1">
    <citation type="submission" date="2020-02" db="EMBL/GenBank/DDBJ databases">
        <title>Draft genome sequence of Haematococcus lacustris strain NIES-144.</title>
        <authorList>
            <person name="Morimoto D."/>
            <person name="Nakagawa S."/>
            <person name="Yoshida T."/>
            <person name="Sawayama S."/>
        </authorList>
    </citation>
    <scope>NUCLEOTIDE SEQUENCE [LARGE SCALE GENOMIC DNA]</scope>
    <source>
        <strain evidence="1 2">NIES-144</strain>
    </source>
</reference>
<gene>
    <name evidence="1" type="ORF">HaLaN_01629</name>
</gene>
<proteinExistence type="predicted"/>
<dbReference type="AlphaFoldDB" id="A0A699Y9T3"/>
<feature type="non-terminal residue" evidence="1">
    <location>
        <position position="1"/>
    </location>
</feature>